<dbReference type="GO" id="GO:0030976">
    <property type="term" value="F:thiamine pyrophosphate binding"/>
    <property type="evidence" value="ECO:0007669"/>
    <property type="project" value="TreeGrafter"/>
</dbReference>
<dbReference type="GO" id="GO:0030288">
    <property type="term" value="C:outer membrane-bounded periplasmic space"/>
    <property type="evidence" value="ECO:0007669"/>
    <property type="project" value="TreeGrafter"/>
</dbReference>
<dbReference type="InterPro" id="IPR006059">
    <property type="entry name" value="SBP"/>
</dbReference>
<accession>A0A1N6Y2X1</accession>
<reference evidence="4 5" key="1">
    <citation type="submission" date="2017-01" db="EMBL/GenBank/DDBJ databases">
        <authorList>
            <person name="Mah S.A."/>
            <person name="Swanson W.J."/>
            <person name="Moy G.W."/>
            <person name="Vacquier V.D."/>
        </authorList>
    </citation>
    <scope>NUCLEOTIDE SEQUENCE [LARGE SCALE GENOMIC DNA]</scope>
    <source>
        <strain evidence="4 5">NIO-1016</strain>
    </source>
</reference>
<dbReference type="SUPFAM" id="SSF53850">
    <property type="entry name" value="Periplasmic binding protein-like II"/>
    <property type="match status" value="1"/>
</dbReference>
<dbReference type="STRING" id="1017273.SAMN05443094_105132"/>
<dbReference type="PANTHER" id="PTHR30006:SF2">
    <property type="entry name" value="ABC TRANSPORTER SUBSTRATE-BINDING PROTEIN"/>
    <property type="match status" value="1"/>
</dbReference>
<dbReference type="Gene3D" id="3.40.190.10">
    <property type="entry name" value="Periplasmic binding protein-like II"/>
    <property type="match status" value="2"/>
</dbReference>
<dbReference type="Pfam" id="PF13416">
    <property type="entry name" value="SBP_bac_8"/>
    <property type="match status" value="1"/>
</dbReference>
<evidence type="ECO:0000313" key="6">
    <source>
        <dbReference type="Proteomes" id="UP000215545"/>
    </source>
</evidence>
<protein>
    <submittedName>
        <fullName evidence="3">ABC transporter substrate-binding protein</fullName>
    </submittedName>
    <submittedName>
        <fullName evidence="4">Iron(III) transport system substrate-binding protein</fullName>
    </submittedName>
</protein>
<dbReference type="Proteomes" id="UP000186385">
    <property type="component" value="Unassembled WGS sequence"/>
</dbReference>
<name>A0A1N6Y2X1_9BACI</name>
<dbReference type="AlphaFoldDB" id="A0A1N6Y2X1"/>
<keyword evidence="1 2" id="KW-0732">Signal</keyword>
<feature type="signal peptide" evidence="2">
    <location>
        <begin position="1"/>
        <end position="21"/>
    </location>
</feature>
<evidence type="ECO:0000313" key="3">
    <source>
        <dbReference type="EMBL" id="OXS77496.1"/>
    </source>
</evidence>
<dbReference type="InterPro" id="IPR026045">
    <property type="entry name" value="Ferric-bd"/>
</dbReference>
<evidence type="ECO:0000313" key="4">
    <source>
        <dbReference type="EMBL" id="SIR08907.1"/>
    </source>
</evidence>
<keyword evidence="6" id="KW-1185">Reference proteome</keyword>
<dbReference type="CDD" id="cd13547">
    <property type="entry name" value="PBP2_Fbp_like_2"/>
    <property type="match status" value="1"/>
</dbReference>
<evidence type="ECO:0000313" key="5">
    <source>
        <dbReference type="Proteomes" id="UP000186385"/>
    </source>
</evidence>
<dbReference type="OrthoDB" id="9791045at2"/>
<dbReference type="PROSITE" id="PS51257">
    <property type="entry name" value="PROKAR_LIPOPROTEIN"/>
    <property type="match status" value="1"/>
</dbReference>
<sequence>MRKLFLSAAALAALSAGCSQESLQSGEASEEETGSGTAGTLQFYTSQPDEDAQALVDAFGEKHPDVEVEMFRSGTEEVISKLRAEKQAGDVQADVLLVADAVTFESLKEEEFLMEYASPEADSIPEAFVDTDGMYTGTKVMATGLVINTNEATDMPDSWSVLTDEASKGKSIMPSPFYSGAAAYNLGVITRQDAFGWDFYKDLKANEMGITKGNGGVLEAVASGEKTYGMVVDFVAARAKQEGSPVELVYPKEGVPVITEPIGIMENTENEEAAKAFVDFVLSEEGQQLAADIGYTPIREGVAAPEGLKTLDEMTVLESDTSELFNAREEDKQLFGDLFGEQ</sequence>
<reference evidence="3" key="3">
    <citation type="submission" date="2017-03" db="EMBL/GenBank/DDBJ databases">
        <authorList>
            <person name="Dastager S.G."/>
            <person name="Neurgaonkar P.S."/>
            <person name="Dharne M.S."/>
        </authorList>
    </citation>
    <scope>NUCLEOTIDE SEQUENCE</scope>
    <source>
        <strain evidence="3">DSM 25145</strain>
    </source>
</reference>
<dbReference type="PANTHER" id="PTHR30006">
    <property type="entry name" value="THIAMINE-BINDING PERIPLASMIC PROTEIN-RELATED"/>
    <property type="match status" value="1"/>
</dbReference>
<evidence type="ECO:0000256" key="1">
    <source>
        <dbReference type="ARBA" id="ARBA00022729"/>
    </source>
</evidence>
<reference evidence="6" key="2">
    <citation type="submission" date="2017-03" db="EMBL/GenBank/DDBJ databases">
        <title>Bacillus sp. V-88(T) DSM27956, whole genome shotgun sequencing project.</title>
        <authorList>
            <person name="Dastager S.G."/>
            <person name="Neurgaonkar P.S."/>
            <person name="Dharne M.S."/>
        </authorList>
    </citation>
    <scope>NUCLEOTIDE SEQUENCE [LARGE SCALE GENOMIC DNA]</scope>
    <source>
        <strain evidence="6">DSM 25145</strain>
    </source>
</reference>
<dbReference type="RefSeq" id="WP_045851983.1">
    <property type="nucleotide sequence ID" value="NZ_FTLX01000005.1"/>
</dbReference>
<dbReference type="Proteomes" id="UP000215545">
    <property type="component" value="Unassembled WGS sequence"/>
</dbReference>
<proteinExistence type="predicted"/>
<dbReference type="PIRSF" id="PIRSF002825">
    <property type="entry name" value="CfbpA"/>
    <property type="match status" value="1"/>
</dbReference>
<dbReference type="GO" id="GO:0030975">
    <property type="term" value="F:thiamine binding"/>
    <property type="evidence" value="ECO:0007669"/>
    <property type="project" value="TreeGrafter"/>
</dbReference>
<evidence type="ECO:0000256" key="2">
    <source>
        <dbReference type="SAM" id="SignalP"/>
    </source>
</evidence>
<dbReference type="GO" id="GO:0015888">
    <property type="term" value="P:thiamine transport"/>
    <property type="evidence" value="ECO:0007669"/>
    <property type="project" value="TreeGrafter"/>
</dbReference>
<feature type="chain" id="PRO_5038917118" evidence="2">
    <location>
        <begin position="22"/>
        <end position="342"/>
    </location>
</feature>
<organism evidence="4 5">
    <name type="scientific">Domibacillus enclensis</name>
    <dbReference type="NCBI Taxonomy" id="1017273"/>
    <lineage>
        <taxon>Bacteria</taxon>
        <taxon>Bacillati</taxon>
        <taxon>Bacillota</taxon>
        <taxon>Bacilli</taxon>
        <taxon>Bacillales</taxon>
        <taxon>Bacillaceae</taxon>
        <taxon>Domibacillus</taxon>
    </lineage>
</organism>
<dbReference type="EMBL" id="FTLX01000005">
    <property type="protein sequence ID" value="SIR08907.1"/>
    <property type="molecule type" value="Genomic_DNA"/>
</dbReference>
<dbReference type="EMBL" id="MWSK01000005">
    <property type="protein sequence ID" value="OXS77496.1"/>
    <property type="molecule type" value="Genomic_DNA"/>
</dbReference>
<gene>
    <name evidence="3" type="ORF">B1B05_11715</name>
    <name evidence="4" type="ORF">SAMN05443094_105132</name>
</gene>